<evidence type="ECO:0000256" key="2">
    <source>
        <dbReference type="SAM" id="Phobius"/>
    </source>
</evidence>
<keyword evidence="4" id="KW-1185">Reference proteome</keyword>
<accession>A0AAQ3MUK0</accession>
<gene>
    <name evidence="3" type="ORF">V8G54_029447</name>
</gene>
<dbReference type="Proteomes" id="UP001374535">
    <property type="component" value="Chromosome 9"/>
</dbReference>
<proteinExistence type="predicted"/>
<keyword evidence="2" id="KW-0812">Transmembrane</keyword>
<protein>
    <recommendedName>
        <fullName evidence="5">Rhodopsin</fullName>
    </recommendedName>
</protein>
<dbReference type="EMBL" id="CP144692">
    <property type="protein sequence ID" value="WVY97296.1"/>
    <property type="molecule type" value="Genomic_DNA"/>
</dbReference>
<dbReference type="PANTHER" id="PTHR31248:SF28">
    <property type="entry name" value="PROTEIN CYSTEINE-RICH TRANSMEMBRANE MODULE 10"/>
    <property type="match status" value="1"/>
</dbReference>
<dbReference type="AlphaFoldDB" id="A0AAQ3MUK0"/>
<sequence length="191" mass="20981">MSTGKFSRNSWVTDNQSRLLGSSLGTPGPRTINFVYWEVLQELLGHGQSITSTGKFSRNSWVTDNQSRLLGGYPPPGEYGKDAYPPPGYPPQGYPPQGYPAQGYPPPYAPPQYAQPPPPQQQSSTGPDALSLLISLFLSSARHSKRMSFFWMSSFYVGPPAVAFLTWLLSAAVACWMHVSEESLGCCTNWI</sequence>
<evidence type="ECO:0008006" key="5">
    <source>
        <dbReference type="Google" id="ProtNLM"/>
    </source>
</evidence>
<evidence type="ECO:0000313" key="4">
    <source>
        <dbReference type="Proteomes" id="UP001374535"/>
    </source>
</evidence>
<organism evidence="3 4">
    <name type="scientific">Vigna mungo</name>
    <name type="common">Black gram</name>
    <name type="synonym">Phaseolus mungo</name>
    <dbReference type="NCBI Taxonomy" id="3915"/>
    <lineage>
        <taxon>Eukaryota</taxon>
        <taxon>Viridiplantae</taxon>
        <taxon>Streptophyta</taxon>
        <taxon>Embryophyta</taxon>
        <taxon>Tracheophyta</taxon>
        <taxon>Spermatophyta</taxon>
        <taxon>Magnoliopsida</taxon>
        <taxon>eudicotyledons</taxon>
        <taxon>Gunneridae</taxon>
        <taxon>Pentapetalae</taxon>
        <taxon>rosids</taxon>
        <taxon>fabids</taxon>
        <taxon>Fabales</taxon>
        <taxon>Fabaceae</taxon>
        <taxon>Papilionoideae</taxon>
        <taxon>50 kb inversion clade</taxon>
        <taxon>NPAAA clade</taxon>
        <taxon>indigoferoid/millettioid clade</taxon>
        <taxon>Phaseoleae</taxon>
        <taxon>Vigna</taxon>
    </lineage>
</organism>
<keyword evidence="2" id="KW-1133">Transmembrane helix</keyword>
<reference evidence="3 4" key="1">
    <citation type="journal article" date="2023" name="Life. Sci Alliance">
        <title>Evolutionary insights into 3D genome organization and epigenetic landscape of Vigna mungo.</title>
        <authorList>
            <person name="Junaid A."/>
            <person name="Singh B."/>
            <person name="Bhatia S."/>
        </authorList>
    </citation>
    <scope>NUCLEOTIDE SEQUENCE [LARGE SCALE GENOMIC DNA]</scope>
    <source>
        <strain evidence="3">Urdbean</strain>
    </source>
</reference>
<evidence type="ECO:0000313" key="3">
    <source>
        <dbReference type="EMBL" id="WVY97296.1"/>
    </source>
</evidence>
<keyword evidence="2" id="KW-0472">Membrane</keyword>
<name>A0AAQ3MUK0_VIGMU</name>
<feature type="region of interest" description="Disordered" evidence="1">
    <location>
        <begin position="71"/>
        <end position="126"/>
    </location>
</feature>
<feature type="transmembrane region" description="Helical" evidence="2">
    <location>
        <begin position="149"/>
        <end position="179"/>
    </location>
</feature>
<evidence type="ECO:0000256" key="1">
    <source>
        <dbReference type="SAM" id="MobiDB-lite"/>
    </source>
</evidence>
<feature type="compositionally biased region" description="Pro residues" evidence="1">
    <location>
        <begin position="84"/>
        <end position="120"/>
    </location>
</feature>
<dbReference type="PANTHER" id="PTHR31248">
    <property type="entry name" value="DOMAIN PROTEIN, PUTATIVE (AFU_ORTHOLOGUE AFUA_5G04290)-RELATED"/>
    <property type="match status" value="1"/>
</dbReference>